<dbReference type="InterPro" id="IPR001480">
    <property type="entry name" value="Bulb-type_lectin_dom"/>
</dbReference>
<dbReference type="PROSITE" id="PS50927">
    <property type="entry name" value="BULB_LECTIN"/>
    <property type="match status" value="1"/>
</dbReference>
<evidence type="ECO:0000256" key="4">
    <source>
        <dbReference type="SAM" id="MobiDB-lite"/>
    </source>
</evidence>
<dbReference type="InterPro" id="IPR036426">
    <property type="entry name" value="Bulb-type_lectin_dom_sf"/>
</dbReference>
<comment type="caution">
    <text evidence="8">The sequence shown here is derived from an EMBL/GenBank/DDBJ whole genome shotgun (WGS) entry which is preliminary data.</text>
</comment>
<dbReference type="AlphaFoldDB" id="A0A6A6KTR0"/>
<accession>A0A6A6KTR0</accession>
<dbReference type="GO" id="GO:0048544">
    <property type="term" value="P:recognition of pollen"/>
    <property type="evidence" value="ECO:0007669"/>
    <property type="project" value="InterPro"/>
</dbReference>
<evidence type="ECO:0000256" key="6">
    <source>
        <dbReference type="SAM" id="SignalP"/>
    </source>
</evidence>
<evidence type="ECO:0000256" key="2">
    <source>
        <dbReference type="ARBA" id="ARBA00023157"/>
    </source>
</evidence>
<dbReference type="Gene3D" id="2.90.10.30">
    <property type="match status" value="1"/>
</dbReference>
<evidence type="ECO:0000256" key="3">
    <source>
        <dbReference type="ARBA" id="ARBA00023180"/>
    </source>
</evidence>
<dbReference type="Pfam" id="PF10961">
    <property type="entry name" value="SelK_SelG"/>
    <property type="match status" value="1"/>
</dbReference>
<evidence type="ECO:0000313" key="9">
    <source>
        <dbReference type="Proteomes" id="UP000467840"/>
    </source>
</evidence>
<feature type="domain" description="Bulb-type lectin" evidence="7">
    <location>
        <begin position="29"/>
        <end position="147"/>
    </location>
</feature>
<dbReference type="Pfam" id="PF00954">
    <property type="entry name" value="S_locus_glycop"/>
    <property type="match status" value="1"/>
</dbReference>
<dbReference type="CDD" id="cd00028">
    <property type="entry name" value="B_lectin"/>
    <property type="match status" value="1"/>
</dbReference>
<dbReference type="InterPro" id="IPR024491">
    <property type="entry name" value="Se_SelK/SelG"/>
</dbReference>
<gene>
    <name evidence="8" type="ORF">GH714_024031</name>
</gene>
<feature type="transmembrane region" description="Helical" evidence="5">
    <location>
        <begin position="436"/>
        <end position="460"/>
    </location>
</feature>
<dbReference type="SUPFAM" id="SSF51110">
    <property type="entry name" value="alpha-D-mannose-specific plant lectins"/>
    <property type="match status" value="1"/>
</dbReference>
<organism evidence="8 9">
    <name type="scientific">Hevea brasiliensis</name>
    <name type="common">Para rubber tree</name>
    <name type="synonym">Siphonia brasiliensis</name>
    <dbReference type="NCBI Taxonomy" id="3981"/>
    <lineage>
        <taxon>Eukaryota</taxon>
        <taxon>Viridiplantae</taxon>
        <taxon>Streptophyta</taxon>
        <taxon>Embryophyta</taxon>
        <taxon>Tracheophyta</taxon>
        <taxon>Spermatophyta</taxon>
        <taxon>Magnoliopsida</taxon>
        <taxon>eudicotyledons</taxon>
        <taxon>Gunneridae</taxon>
        <taxon>Pentapetalae</taxon>
        <taxon>rosids</taxon>
        <taxon>fabids</taxon>
        <taxon>Malpighiales</taxon>
        <taxon>Euphorbiaceae</taxon>
        <taxon>Crotonoideae</taxon>
        <taxon>Micrandreae</taxon>
        <taxon>Hevea</taxon>
    </lineage>
</organism>
<keyword evidence="2" id="KW-1015">Disulfide bond</keyword>
<keyword evidence="5" id="KW-0812">Transmembrane</keyword>
<reference evidence="8 9" key="1">
    <citation type="journal article" date="2020" name="Mol. Plant">
        <title>The Chromosome-Based Rubber Tree Genome Provides New Insights into Spurge Genome Evolution and Rubber Biosynthesis.</title>
        <authorList>
            <person name="Liu J."/>
            <person name="Shi C."/>
            <person name="Shi C.C."/>
            <person name="Li W."/>
            <person name="Zhang Q.J."/>
            <person name="Zhang Y."/>
            <person name="Li K."/>
            <person name="Lu H.F."/>
            <person name="Shi C."/>
            <person name="Zhu S.T."/>
            <person name="Xiao Z.Y."/>
            <person name="Nan H."/>
            <person name="Yue Y."/>
            <person name="Zhu X.G."/>
            <person name="Wu Y."/>
            <person name="Hong X.N."/>
            <person name="Fan G.Y."/>
            <person name="Tong Y."/>
            <person name="Zhang D."/>
            <person name="Mao C.L."/>
            <person name="Liu Y.L."/>
            <person name="Hao S.J."/>
            <person name="Liu W.Q."/>
            <person name="Lv M.Q."/>
            <person name="Zhang H.B."/>
            <person name="Liu Y."/>
            <person name="Hu-Tang G.R."/>
            <person name="Wang J.P."/>
            <person name="Wang J.H."/>
            <person name="Sun Y.H."/>
            <person name="Ni S.B."/>
            <person name="Chen W.B."/>
            <person name="Zhang X.C."/>
            <person name="Jiao Y.N."/>
            <person name="Eichler E.E."/>
            <person name="Li G.H."/>
            <person name="Liu X."/>
            <person name="Gao L.Z."/>
        </authorList>
    </citation>
    <scope>NUCLEOTIDE SEQUENCE [LARGE SCALE GENOMIC DNA]</scope>
    <source>
        <strain evidence="9">cv. GT1</strain>
        <tissue evidence="8">Leaf</tissue>
    </source>
</reference>
<keyword evidence="9" id="KW-1185">Reference proteome</keyword>
<protein>
    <recommendedName>
        <fullName evidence="7">Bulb-type lectin domain-containing protein</fullName>
    </recommendedName>
</protein>
<keyword evidence="1 6" id="KW-0732">Signal</keyword>
<feature type="compositionally biased region" description="Gly residues" evidence="4">
    <location>
        <begin position="644"/>
        <end position="658"/>
    </location>
</feature>
<dbReference type="Proteomes" id="UP000467840">
    <property type="component" value="Chromosome 2"/>
</dbReference>
<evidence type="ECO:0000259" key="7">
    <source>
        <dbReference type="PROSITE" id="PS50927"/>
    </source>
</evidence>
<keyword evidence="3" id="KW-0325">Glycoprotein</keyword>
<keyword evidence="5" id="KW-1133">Transmembrane helix</keyword>
<keyword evidence="5" id="KW-0472">Membrane</keyword>
<dbReference type="InterPro" id="IPR051343">
    <property type="entry name" value="G-type_lectin_kinases/EP1-like"/>
</dbReference>
<evidence type="ECO:0000313" key="8">
    <source>
        <dbReference type="EMBL" id="KAF2291433.1"/>
    </source>
</evidence>
<dbReference type="InterPro" id="IPR000858">
    <property type="entry name" value="S_locus_glycoprot_dom"/>
</dbReference>
<feature type="region of interest" description="Disordered" evidence="4">
    <location>
        <begin position="635"/>
        <end position="667"/>
    </location>
</feature>
<evidence type="ECO:0000256" key="5">
    <source>
        <dbReference type="SAM" id="Phobius"/>
    </source>
</evidence>
<dbReference type="Gene3D" id="1.10.510.10">
    <property type="entry name" value="Transferase(Phosphotransferase) domain 1"/>
    <property type="match status" value="1"/>
</dbReference>
<feature type="signal peptide" evidence="6">
    <location>
        <begin position="1"/>
        <end position="19"/>
    </location>
</feature>
<sequence>MRTFLFCTSFLFYAAFVSGSLFSESISPNFTASYYQFIDNKGAFLLSRNNGTFEVAIFNPGGQTNFYLCVIHVASGTIIWSANADAPISSSGKMDLTVHGISIADEDGSLKWSTPPLRSPVHALHLTEMGNLVLLDQFNGSLWESFHFPTDTIVIGQRLPEGAMLSSAVSTNNLSTGDYRLAITDSDAILQWKGQAYWKLSMDDRAYTNANYVVEYMAINRTGLFLFSHNGSAVVIQMSLSPSDFRIAQLDASGHFIIRRFSGSDGEQEFVGPINGCQIPLVCGRIGLCVAAQSNGPTCSCPQGFHEVSQNSSGCVPSGSSLPLACYSTKNGSQLNSSALSYSMLGFGMDYFAIDFSEPVRYGVNLSVCQEFCTSDCSCLAIFYDNSSGSCYALENDLGSIISSTAYEDDMLGYIKVIVGAPSDVHNTYSSQSQQFPVIALVLLPFTGLLLMVVLGLLWWRRRKVSNREIKLGHASSLSSGDLDSFYIPGLPQRFDLEELESHSMDNSNSGGGQSTSSSGSGVVYFPLLALDMHEQGRYMELADPRLEGRVTSEEVEKLVRVALCCVHEEPSWRPNMVNVVGMLEGSIPLGVVKSKRSIWRLKTITDFFWAIVNFIGVFFATMFSMEKSNAYRKGSGSGKKWDGGPGGPGSGPYGGGPRGPPRGLDNVRGIDHSSLPACGSCCG</sequence>
<feature type="chain" id="PRO_5025459504" description="Bulb-type lectin domain-containing protein" evidence="6">
    <location>
        <begin position="20"/>
        <end position="684"/>
    </location>
</feature>
<dbReference type="PANTHER" id="PTHR47976:SF52">
    <property type="entry name" value="PROTEIN KINASE DOMAIN-CONTAINING PROTEIN"/>
    <property type="match status" value="1"/>
</dbReference>
<dbReference type="Pfam" id="PF01453">
    <property type="entry name" value="B_lectin"/>
    <property type="match status" value="1"/>
</dbReference>
<dbReference type="SMART" id="SM00108">
    <property type="entry name" value="B_lectin"/>
    <property type="match status" value="1"/>
</dbReference>
<proteinExistence type="predicted"/>
<dbReference type="PANTHER" id="PTHR47976">
    <property type="entry name" value="G-TYPE LECTIN S-RECEPTOR-LIKE SERINE/THREONINE-PROTEIN KINASE SD2-5"/>
    <property type="match status" value="1"/>
</dbReference>
<dbReference type="EMBL" id="JAAGAX010000015">
    <property type="protein sequence ID" value="KAF2291433.1"/>
    <property type="molecule type" value="Genomic_DNA"/>
</dbReference>
<name>A0A6A6KTR0_HEVBR</name>
<feature type="transmembrane region" description="Helical" evidence="5">
    <location>
        <begin position="604"/>
        <end position="626"/>
    </location>
</feature>
<evidence type="ECO:0000256" key="1">
    <source>
        <dbReference type="ARBA" id="ARBA00022729"/>
    </source>
</evidence>